<comment type="caution">
    <text evidence="16">The sequence shown here is derived from an EMBL/GenBank/DDBJ whole genome shotgun (WGS) entry which is preliminary data.</text>
</comment>
<dbReference type="PANTHER" id="PTHR42743">
    <property type="entry name" value="AMINO-ACID AMINOTRANSFERASE"/>
    <property type="match status" value="1"/>
</dbReference>
<sequence>MARTVYVNGAFLAEDDAKISVFDRGFLFADGVYEVTTVLKGKLVDFEPHMARLTRSLNALQMARPVGEAELRDIHEKLVALNELDEGIVYLQVTRGIADRDFAYPADAAPSLVMFTQARPVVDNPKVEKGIAVMTVPDIRWRRRDIKTVGLLPASMAKQAALEAGYGDAWFVEDGLITEGSSNNAFIVNADGAVITRQLTSDILHGITRDAILRLAREDNITIIERPFTPGEAENAKEAFITSASTFLMPVVAINHSTIGDGKPGPISRKLRQHYVDAAFASIGEAVD</sequence>
<evidence type="ECO:0000256" key="11">
    <source>
        <dbReference type="ARBA" id="ARBA00048212"/>
    </source>
</evidence>
<evidence type="ECO:0000256" key="3">
    <source>
        <dbReference type="ARBA" id="ARBA00004824"/>
    </source>
</evidence>
<comment type="function">
    <text evidence="2">Acts on leucine, isoleucine and valine.</text>
</comment>
<dbReference type="Gene3D" id="3.30.470.10">
    <property type="match status" value="1"/>
</dbReference>
<dbReference type="Gene3D" id="3.20.10.10">
    <property type="entry name" value="D-amino Acid Aminotransferase, subunit A, domain 2"/>
    <property type="match status" value="1"/>
</dbReference>
<comment type="catalytic activity">
    <reaction evidence="11">
        <text>L-valine + 2-oxoglutarate = 3-methyl-2-oxobutanoate + L-glutamate</text>
        <dbReference type="Rhea" id="RHEA:24813"/>
        <dbReference type="ChEBI" id="CHEBI:11851"/>
        <dbReference type="ChEBI" id="CHEBI:16810"/>
        <dbReference type="ChEBI" id="CHEBI:29985"/>
        <dbReference type="ChEBI" id="CHEBI:57762"/>
        <dbReference type="EC" id="2.6.1.42"/>
    </reaction>
</comment>
<reference evidence="17" key="1">
    <citation type="submission" date="2023-07" db="EMBL/GenBank/DDBJ databases">
        <title>Genome sequencing of Purple Non-Sulfur Bacteria from various extreme environments.</title>
        <authorList>
            <person name="Mayer M."/>
        </authorList>
    </citation>
    <scope>NUCLEOTIDE SEQUENCE [LARGE SCALE GENOMIC DNA]</scope>
    <source>
        <strain evidence="17">DSM 17935</strain>
    </source>
</reference>
<comment type="pathway">
    <text evidence="5">Amino-acid biosynthesis; L-leucine biosynthesis; L-leucine from 3-methyl-2-oxobutanoate: step 4/4.</text>
</comment>
<dbReference type="PANTHER" id="PTHR42743:SF11">
    <property type="entry name" value="AMINODEOXYCHORISMATE LYASE"/>
    <property type="match status" value="1"/>
</dbReference>
<keyword evidence="17" id="KW-1185">Reference proteome</keyword>
<comment type="cofactor">
    <cofactor evidence="1 15">
        <name>pyridoxal 5'-phosphate</name>
        <dbReference type="ChEBI" id="CHEBI:597326"/>
    </cofactor>
</comment>
<dbReference type="Proteomes" id="UP001209755">
    <property type="component" value="Unassembled WGS sequence"/>
</dbReference>
<evidence type="ECO:0000256" key="10">
    <source>
        <dbReference type="ARBA" id="ARBA00023304"/>
    </source>
</evidence>
<dbReference type="RefSeq" id="WP_264603709.1">
    <property type="nucleotide sequence ID" value="NZ_JAOQNS010000019.1"/>
</dbReference>
<dbReference type="EMBL" id="JAOQNS010000019">
    <property type="protein sequence ID" value="MCW2310132.1"/>
    <property type="molecule type" value="Genomic_DNA"/>
</dbReference>
<dbReference type="EC" id="2.6.1.42" evidence="7"/>
<dbReference type="InterPro" id="IPR043132">
    <property type="entry name" value="BCAT-like_C"/>
</dbReference>
<comment type="pathway">
    <text evidence="3">Amino-acid biosynthesis; L-isoleucine biosynthesis; L-isoleucine from 2-oxobutanoate: step 4/4.</text>
</comment>
<keyword evidence="9 15" id="KW-0663">Pyridoxal phosphate</keyword>
<evidence type="ECO:0000256" key="6">
    <source>
        <dbReference type="ARBA" id="ARBA00009320"/>
    </source>
</evidence>
<dbReference type="Pfam" id="PF01063">
    <property type="entry name" value="Aminotran_4"/>
    <property type="match status" value="1"/>
</dbReference>
<evidence type="ECO:0000256" key="2">
    <source>
        <dbReference type="ARBA" id="ARBA00003109"/>
    </source>
</evidence>
<dbReference type="GO" id="GO:0047810">
    <property type="term" value="F:D-alanine-2-oxoglutarate aminotransferase activity"/>
    <property type="evidence" value="ECO:0007669"/>
    <property type="project" value="UniProtKB-EC"/>
</dbReference>
<dbReference type="SUPFAM" id="SSF56752">
    <property type="entry name" value="D-aminoacid aminotransferase-like PLP-dependent enzymes"/>
    <property type="match status" value="1"/>
</dbReference>
<dbReference type="InterPro" id="IPR050571">
    <property type="entry name" value="Class-IV_PLP-Dep_Aminotrnsfr"/>
</dbReference>
<comment type="catalytic activity">
    <reaction evidence="12">
        <text>L-isoleucine + 2-oxoglutarate = (S)-3-methyl-2-oxopentanoate + L-glutamate</text>
        <dbReference type="Rhea" id="RHEA:24801"/>
        <dbReference type="ChEBI" id="CHEBI:16810"/>
        <dbReference type="ChEBI" id="CHEBI:29985"/>
        <dbReference type="ChEBI" id="CHEBI:35146"/>
        <dbReference type="ChEBI" id="CHEBI:58045"/>
        <dbReference type="EC" id="2.6.1.42"/>
    </reaction>
</comment>
<keyword evidence="10" id="KW-0028">Amino-acid biosynthesis</keyword>
<evidence type="ECO:0000256" key="9">
    <source>
        <dbReference type="ARBA" id="ARBA00022898"/>
    </source>
</evidence>
<evidence type="ECO:0000256" key="5">
    <source>
        <dbReference type="ARBA" id="ARBA00005072"/>
    </source>
</evidence>
<keyword evidence="16" id="KW-0808">Transferase</keyword>
<organism evidence="16 17">
    <name type="scientific">Rhodobium gokarnense</name>
    <dbReference type="NCBI Taxonomy" id="364296"/>
    <lineage>
        <taxon>Bacteria</taxon>
        <taxon>Pseudomonadati</taxon>
        <taxon>Pseudomonadota</taxon>
        <taxon>Alphaproteobacteria</taxon>
        <taxon>Hyphomicrobiales</taxon>
        <taxon>Rhodobiaceae</taxon>
        <taxon>Rhodobium</taxon>
    </lineage>
</organism>
<accession>A0ABT3HIA4</accession>
<protein>
    <recommendedName>
        <fullName evidence="8">Probable branched-chain-amino-acid aminotransferase</fullName>
        <ecNumber evidence="7">2.6.1.42</ecNumber>
    </recommendedName>
</protein>
<gene>
    <name evidence="16" type="ORF">M2319_004497</name>
</gene>
<dbReference type="InterPro" id="IPR043131">
    <property type="entry name" value="BCAT-like_N"/>
</dbReference>
<evidence type="ECO:0000313" key="16">
    <source>
        <dbReference type="EMBL" id="MCW2310132.1"/>
    </source>
</evidence>
<evidence type="ECO:0000313" key="17">
    <source>
        <dbReference type="Proteomes" id="UP001209755"/>
    </source>
</evidence>
<dbReference type="PROSITE" id="PS00770">
    <property type="entry name" value="AA_TRANSFER_CLASS_4"/>
    <property type="match status" value="1"/>
</dbReference>
<keyword evidence="10" id="KW-0100">Branched-chain amino acid biosynthesis</keyword>
<keyword evidence="16" id="KW-0032">Aminotransferase</keyword>
<evidence type="ECO:0000256" key="12">
    <source>
        <dbReference type="ARBA" id="ARBA00048798"/>
    </source>
</evidence>
<dbReference type="InterPro" id="IPR036038">
    <property type="entry name" value="Aminotransferase-like"/>
</dbReference>
<evidence type="ECO:0000256" key="14">
    <source>
        <dbReference type="RuleBase" id="RU004106"/>
    </source>
</evidence>
<comment type="catalytic activity">
    <reaction evidence="13">
        <text>L-leucine + 2-oxoglutarate = 4-methyl-2-oxopentanoate + L-glutamate</text>
        <dbReference type="Rhea" id="RHEA:18321"/>
        <dbReference type="ChEBI" id="CHEBI:16810"/>
        <dbReference type="ChEBI" id="CHEBI:17865"/>
        <dbReference type="ChEBI" id="CHEBI:29985"/>
        <dbReference type="ChEBI" id="CHEBI:57427"/>
        <dbReference type="EC" id="2.6.1.42"/>
    </reaction>
</comment>
<evidence type="ECO:0000256" key="13">
    <source>
        <dbReference type="ARBA" id="ARBA00049229"/>
    </source>
</evidence>
<evidence type="ECO:0000256" key="15">
    <source>
        <dbReference type="RuleBase" id="RU004516"/>
    </source>
</evidence>
<dbReference type="InterPro" id="IPR001544">
    <property type="entry name" value="Aminotrans_IV"/>
</dbReference>
<evidence type="ECO:0000256" key="8">
    <source>
        <dbReference type="ARBA" id="ARBA00014472"/>
    </source>
</evidence>
<evidence type="ECO:0000256" key="7">
    <source>
        <dbReference type="ARBA" id="ARBA00013053"/>
    </source>
</evidence>
<name>A0ABT3HIA4_9HYPH</name>
<dbReference type="NCBIfam" id="NF005209">
    <property type="entry name" value="PRK06680.1"/>
    <property type="match status" value="1"/>
</dbReference>
<comment type="pathway">
    <text evidence="4">Amino-acid biosynthesis; L-valine biosynthesis; L-valine from pyruvate: step 4/4.</text>
</comment>
<proteinExistence type="inferred from homology"/>
<dbReference type="CDD" id="cd01558">
    <property type="entry name" value="D-AAT_like"/>
    <property type="match status" value="1"/>
</dbReference>
<evidence type="ECO:0000256" key="1">
    <source>
        <dbReference type="ARBA" id="ARBA00001933"/>
    </source>
</evidence>
<evidence type="ECO:0000256" key="4">
    <source>
        <dbReference type="ARBA" id="ARBA00004931"/>
    </source>
</evidence>
<comment type="similarity">
    <text evidence="6 14">Belongs to the class-IV pyridoxal-phosphate-dependent aminotransferase family.</text>
</comment>
<dbReference type="InterPro" id="IPR018300">
    <property type="entry name" value="Aminotrans_IV_CS"/>
</dbReference>